<sequence length="212" mass="23679">MNEILNPLHFIETFAHDGTLNTIPVGVSARHVHLTQNHIEKLFGEGYRLQLQKQLSQPGQYAAKETVMLAGPKGVIDQVRILGPARRYTQVEVSLTDAYRLGVSPPIRDSGDLAGSSPVTIIGPYGSIYVKEGLIIANRHIHMSEEEALKFRVHDGDHVFVLSQTERQVIFSGVRIRVSPNYRLEFHIDTDEANAAKLKNGDHVHFLLLNES</sequence>
<dbReference type="RefSeq" id="WP_282198173.1">
    <property type="nucleotide sequence ID" value="NZ_BOQE01000001.1"/>
</dbReference>
<protein>
    <recommendedName>
        <fullName evidence="4 10">Phosphate propanoyltransferase</fullName>
        <ecNumber evidence="3 10">2.3.1.222</ecNumber>
    </recommendedName>
</protein>
<dbReference type="EMBL" id="BOQE01000001">
    <property type="protein sequence ID" value="GIM44923.1"/>
    <property type="molecule type" value="Genomic_DNA"/>
</dbReference>
<comment type="function">
    <text evidence="10">Involved in 1,2-propanediol (1,2-PD) degradation by catalyzing the conversion of propanoyl-CoA to propanoyl-phosphate.</text>
</comment>
<organism evidence="11 12">
    <name type="scientific">Collibacillus ludicampi</name>
    <dbReference type="NCBI Taxonomy" id="2771369"/>
    <lineage>
        <taxon>Bacteria</taxon>
        <taxon>Bacillati</taxon>
        <taxon>Bacillota</taxon>
        <taxon>Bacilli</taxon>
        <taxon>Bacillales</taxon>
        <taxon>Alicyclobacillaceae</taxon>
        <taxon>Collibacillus</taxon>
    </lineage>
</organism>
<evidence type="ECO:0000313" key="12">
    <source>
        <dbReference type="Proteomes" id="UP001057291"/>
    </source>
</evidence>
<comment type="similarity">
    <text evidence="2 10">Belongs to the PduL family.</text>
</comment>
<keyword evidence="8 10" id="KW-0012">Acyltransferase</keyword>
<dbReference type="NCBIfam" id="NF011652">
    <property type="entry name" value="PRK15070.1"/>
    <property type="match status" value="1"/>
</dbReference>
<keyword evidence="7" id="KW-0862">Zinc</keyword>
<keyword evidence="6" id="KW-0479">Metal-binding</keyword>
<reference evidence="11" key="1">
    <citation type="journal article" date="2023" name="Int. J. Syst. Evol. Microbiol.">
        <title>Collibacillus ludicampi gen. nov., sp. nov., a new soil bacterium of the family Alicyclobacillaceae.</title>
        <authorList>
            <person name="Jojima T."/>
            <person name="Ioku Y."/>
            <person name="Fukuta Y."/>
            <person name="Shirasaka N."/>
            <person name="Matsumura Y."/>
            <person name="Mori M."/>
        </authorList>
    </citation>
    <scope>NUCLEOTIDE SEQUENCE</scope>
    <source>
        <strain evidence="11">TP075</strain>
    </source>
</reference>
<evidence type="ECO:0000256" key="6">
    <source>
        <dbReference type="ARBA" id="ARBA00022723"/>
    </source>
</evidence>
<dbReference type="Pfam" id="PF06130">
    <property type="entry name" value="PTAC"/>
    <property type="match status" value="1"/>
</dbReference>
<dbReference type="EC" id="2.3.1.222" evidence="3 10"/>
<dbReference type="PANTHER" id="PTHR39453">
    <property type="entry name" value="PHOSPHATE PROPANOYLTRANSFERASE"/>
    <property type="match status" value="1"/>
</dbReference>
<comment type="cofactor">
    <cofactor evidence="1">
        <name>Zn(2+)</name>
        <dbReference type="ChEBI" id="CHEBI:29105"/>
    </cofactor>
</comment>
<dbReference type="GO" id="GO:0016747">
    <property type="term" value="F:acyltransferase activity, transferring groups other than amino-acyl groups"/>
    <property type="evidence" value="ECO:0007669"/>
    <property type="project" value="InterPro"/>
</dbReference>
<comment type="catalytic activity">
    <reaction evidence="9 10">
        <text>propanoyl-CoA + phosphate = propanoyl phosphate + CoA</text>
        <dbReference type="Rhea" id="RHEA:28046"/>
        <dbReference type="ChEBI" id="CHEBI:43474"/>
        <dbReference type="ChEBI" id="CHEBI:57287"/>
        <dbReference type="ChEBI" id="CHEBI:57392"/>
        <dbReference type="ChEBI" id="CHEBI:58933"/>
        <dbReference type="EC" id="2.3.1.222"/>
    </reaction>
</comment>
<keyword evidence="12" id="KW-1185">Reference proteome</keyword>
<dbReference type="PANTHER" id="PTHR39453:SF1">
    <property type="entry name" value="PHOSPHATE PROPANOYLTRANSFERASE"/>
    <property type="match status" value="1"/>
</dbReference>
<comment type="caution">
    <text evidence="11">The sequence shown here is derived from an EMBL/GenBank/DDBJ whole genome shotgun (WGS) entry which is preliminary data.</text>
</comment>
<dbReference type="Proteomes" id="UP001057291">
    <property type="component" value="Unassembled WGS sequence"/>
</dbReference>
<evidence type="ECO:0000256" key="3">
    <source>
        <dbReference type="ARBA" id="ARBA00012206"/>
    </source>
</evidence>
<evidence type="ECO:0000256" key="4">
    <source>
        <dbReference type="ARBA" id="ARBA00020837"/>
    </source>
</evidence>
<evidence type="ECO:0000313" key="11">
    <source>
        <dbReference type="EMBL" id="GIM44923.1"/>
    </source>
</evidence>
<proteinExistence type="inferred from homology"/>
<evidence type="ECO:0000256" key="1">
    <source>
        <dbReference type="ARBA" id="ARBA00001947"/>
    </source>
</evidence>
<accession>A0AAV4LB75</accession>
<evidence type="ECO:0000256" key="8">
    <source>
        <dbReference type="ARBA" id="ARBA00023315"/>
    </source>
</evidence>
<evidence type="ECO:0000256" key="2">
    <source>
        <dbReference type="ARBA" id="ARBA00007342"/>
    </source>
</evidence>
<evidence type="ECO:0000256" key="9">
    <source>
        <dbReference type="ARBA" id="ARBA00047589"/>
    </source>
</evidence>
<dbReference type="AlphaFoldDB" id="A0AAV4LB75"/>
<dbReference type="GO" id="GO:0046872">
    <property type="term" value="F:metal ion binding"/>
    <property type="evidence" value="ECO:0007669"/>
    <property type="project" value="UniProtKB-KW"/>
</dbReference>
<gene>
    <name evidence="11" type="ORF">DNHGIG_04720</name>
</gene>
<name>A0AAV4LB75_9BACL</name>
<evidence type="ECO:0000256" key="7">
    <source>
        <dbReference type="ARBA" id="ARBA00022833"/>
    </source>
</evidence>
<dbReference type="PIRSF" id="PIRSF010130">
    <property type="entry name" value="PduL"/>
    <property type="match status" value="1"/>
</dbReference>
<dbReference type="InterPro" id="IPR008300">
    <property type="entry name" value="PTAC"/>
</dbReference>
<evidence type="ECO:0000256" key="5">
    <source>
        <dbReference type="ARBA" id="ARBA00022679"/>
    </source>
</evidence>
<comment type="pathway">
    <text evidence="10">Polyol metabolism; 1,2-propanediol degradation.</text>
</comment>
<keyword evidence="5 10" id="KW-0808">Transferase</keyword>
<evidence type="ECO:0000256" key="10">
    <source>
        <dbReference type="PIRNR" id="PIRNR010130"/>
    </source>
</evidence>